<comment type="caution">
    <text evidence="1">The sequence shown here is derived from an EMBL/GenBank/DDBJ whole genome shotgun (WGS) entry which is preliminary data.</text>
</comment>
<proteinExistence type="predicted"/>
<accession>A0A837DV16</accession>
<gene>
    <name evidence="1" type="ORF">LRN_1001</name>
</gene>
<dbReference type="AlphaFoldDB" id="A0A837DV16"/>
<reference evidence="1 2" key="1">
    <citation type="journal article" date="2015" name="BMC Microbiol.">
        <title>Lactobacillus ruminis strains cluster according to their mammalian gut source.</title>
        <authorList>
            <person name="O' Donnell M.M."/>
            <person name="Harris H.M."/>
            <person name="Lynch D.B."/>
            <person name="Ross R.P."/>
            <person name="O'Toole P.W."/>
        </authorList>
    </citation>
    <scope>NUCLEOTIDE SEQUENCE [LARGE SCALE GENOMIC DNA]</scope>
    <source>
        <strain evidence="1 2">DPC 6832</strain>
    </source>
</reference>
<sequence>MSVWIEQAASILFSFESKLAGFLRKKESLKKVSFPLELNEKPNEGGRVATGFVQHF</sequence>
<evidence type="ECO:0000313" key="2">
    <source>
        <dbReference type="Proteomes" id="UP000031011"/>
    </source>
</evidence>
<dbReference type="Proteomes" id="UP000031011">
    <property type="component" value="Unassembled WGS sequence"/>
</dbReference>
<organism evidence="1 2">
    <name type="scientific">Ligilactobacillus ruminis DPC 6832</name>
    <dbReference type="NCBI Taxonomy" id="1402208"/>
    <lineage>
        <taxon>Bacteria</taxon>
        <taxon>Bacillati</taxon>
        <taxon>Bacillota</taxon>
        <taxon>Bacilli</taxon>
        <taxon>Lactobacillales</taxon>
        <taxon>Lactobacillaceae</taxon>
        <taxon>Ligilactobacillus</taxon>
    </lineage>
</organism>
<evidence type="ECO:0000313" key="1">
    <source>
        <dbReference type="EMBL" id="KIC04751.1"/>
    </source>
</evidence>
<name>A0A837DV16_9LACO</name>
<protein>
    <submittedName>
        <fullName evidence="1">Uncharacterized protein</fullName>
    </submittedName>
</protein>
<dbReference type="EMBL" id="AWYA01000082">
    <property type="protein sequence ID" value="KIC04751.1"/>
    <property type="molecule type" value="Genomic_DNA"/>
</dbReference>